<protein>
    <submittedName>
        <fullName evidence="1">Uncharacterized protein</fullName>
    </submittedName>
</protein>
<gene>
    <name evidence="1" type="ORF">XELAEV_18044397mg</name>
</gene>
<evidence type="ECO:0000313" key="1">
    <source>
        <dbReference type="EMBL" id="OCT63299.1"/>
    </source>
</evidence>
<dbReference type="Proteomes" id="UP000694892">
    <property type="component" value="Chromosome 9_10L"/>
</dbReference>
<organism evidence="1 2">
    <name type="scientific">Xenopus laevis</name>
    <name type="common">African clawed frog</name>
    <dbReference type="NCBI Taxonomy" id="8355"/>
    <lineage>
        <taxon>Eukaryota</taxon>
        <taxon>Metazoa</taxon>
        <taxon>Chordata</taxon>
        <taxon>Craniata</taxon>
        <taxon>Vertebrata</taxon>
        <taxon>Euteleostomi</taxon>
        <taxon>Amphibia</taxon>
        <taxon>Batrachia</taxon>
        <taxon>Anura</taxon>
        <taxon>Pipoidea</taxon>
        <taxon>Pipidae</taxon>
        <taxon>Xenopodinae</taxon>
        <taxon>Xenopus</taxon>
        <taxon>Xenopus</taxon>
    </lineage>
</organism>
<dbReference type="AlphaFoldDB" id="A0A974BYE5"/>
<sequence length="262" mass="30194">MENYPFIQTRNSTGVAPLENIMDTHTHSFSQRFMHHQLTHWFQTNPEKNKLLSETPTFDELCLAKTKPTNTLSQIYTIILDLKGFQELKFKAQWERDVNIAFNTKDWELSFALTHIMAMACKAQESNFKIITRWYKGPATLHTIYPVVLDKLFQLISKVTGIDIHPDLSLALISIPSPNALLKIAPRGFIDFETAAVGSVIPRHWKNTRSPTAGEWVAELNYIQQMEELLSYTNISPSRYIKVWTTWVLFKATSDYNQILAT</sequence>
<name>A0A974BYE5_XENLA</name>
<dbReference type="EMBL" id="CM004482">
    <property type="protein sequence ID" value="OCT63299.1"/>
    <property type="molecule type" value="Genomic_DNA"/>
</dbReference>
<reference evidence="2" key="1">
    <citation type="journal article" date="2016" name="Nature">
        <title>Genome evolution in the allotetraploid frog Xenopus laevis.</title>
        <authorList>
            <person name="Session A.M."/>
            <person name="Uno Y."/>
            <person name="Kwon T."/>
            <person name="Chapman J.A."/>
            <person name="Toyoda A."/>
            <person name="Takahashi S."/>
            <person name="Fukui A."/>
            <person name="Hikosaka A."/>
            <person name="Suzuki A."/>
            <person name="Kondo M."/>
            <person name="van Heeringen S.J."/>
            <person name="Quigley I."/>
            <person name="Heinz S."/>
            <person name="Ogino H."/>
            <person name="Ochi H."/>
            <person name="Hellsten U."/>
            <person name="Lyons J.B."/>
            <person name="Simakov O."/>
            <person name="Putnam N."/>
            <person name="Stites J."/>
            <person name="Kuroki Y."/>
            <person name="Tanaka T."/>
            <person name="Michiue T."/>
            <person name="Watanabe M."/>
            <person name="Bogdanovic O."/>
            <person name="Lister R."/>
            <person name="Georgiou G."/>
            <person name="Paranjpe S.S."/>
            <person name="van Kruijsbergen I."/>
            <person name="Shu S."/>
            <person name="Carlson J."/>
            <person name="Kinoshita T."/>
            <person name="Ohta Y."/>
            <person name="Mawaribuchi S."/>
            <person name="Jenkins J."/>
            <person name="Grimwood J."/>
            <person name="Schmutz J."/>
            <person name="Mitros T."/>
            <person name="Mozaffari S.V."/>
            <person name="Suzuki Y."/>
            <person name="Haramoto Y."/>
            <person name="Yamamoto T.S."/>
            <person name="Takagi C."/>
            <person name="Heald R."/>
            <person name="Miller K."/>
            <person name="Haudenschild C."/>
            <person name="Kitzman J."/>
            <person name="Nakayama T."/>
            <person name="Izutsu Y."/>
            <person name="Robert J."/>
            <person name="Fortriede J."/>
            <person name="Burns K."/>
            <person name="Lotay V."/>
            <person name="Karimi K."/>
            <person name="Yasuoka Y."/>
            <person name="Dichmann D.S."/>
            <person name="Flajnik M.F."/>
            <person name="Houston D.W."/>
            <person name="Shendure J."/>
            <person name="DuPasquier L."/>
            <person name="Vize P.D."/>
            <person name="Zorn A.M."/>
            <person name="Ito M."/>
            <person name="Marcotte E.M."/>
            <person name="Wallingford J.B."/>
            <person name="Ito Y."/>
            <person name="Asashima M."/>
            <person name="Ueno N."/>
            <person name="Matsuda Y."/>
            <person name="Veenstra G.J."/>
            <person name="Fujiyama A."/>
            <person name="Harland R.M."/>
            <person name="Taira M."/>
            <person name="Rokhsar D.S."/>
        </authorList>
    </citation>
    <scope>NUCLEOTIDE SEQUENCE [LARGE SCALE GENOMIC DNA]</scope>
    <source>
        <strain evidence="2">J</strain>
    </source>
</reference>
<accession>A0A974BYE5</accession>
<proteinExistence type="predicted"/>
<evidence type="ECO:0000313" key="2">
    <source>
        <dbReference type="Proteomes" id="UP000694892"/>
    </source>
</evidence>